<dbReference type="InterPro" id="IPR036869">
    <property type="entry name" value="J_dom_sf"/>
</dbReference>
<feature type="region of interest" description="Disordered" evidence="1">
    <location>
        <begin position="1"/>
        <end position="23"/>
    </location>
</feature>
<dbReference type="EMBL" id="CAJNDS010002513">
    <property type="protein sequence ID" value="CAE7506291.1"/>
    <property type="molecule type" value="Genomic_DNA"/>
</dbReference>
<gene>
    <name evidence="2" type="primary">SACS</name>
    <name evidence="2" type="ORF">SNAT2548_LOCUS28358</name>
</gene>
<keyword evidence="3" id="KW-1185">Reference proteome</keyword>
<accession>A0A812T4V2</accession>
<proteinExistence type="predicted"/>
<protein>
    <submittedName>
        <fullName evidence="2">SACS protein</fullName>
    </submittedName>
</protein>
<evidence type="ECO:0000313" key="3">
    <source>
        <dbReference type="Proteomes" id="UP000604046"/>
    </source>
</evidence>
<name>A0A812T4V2_9DINO</name>
<organism evidence="2 3">
    <name type="scientific">Symbiodinium natans</name>
    <dbReference type="NCBI Taxonomy" id="878477"/>
    <lineage>
        <taxon>Eukaryota</taxon>
        <taxon>Sar</taxon>
        <taxon>Alveolata</taxon>
        <taxon>Dinophyceae</taxon>
        <taxon>Suessiales</taxon>
        <taxon>Symbiodiniaceae</taxon>
        <taxon>Symbiodinium</taxon>
    </lineage>
</organism>
<dbReference type="Gene3D" id="1.10.287.110">
    <property type="entry name" value="DnaJ domain"/>
    <property type="match status" value="1"/>
</dbReference>
<dbReference type="SUPFAM" id="SSF46565">
    <property type="entry name" value="Chaperone J-domain"/>
    <property type="match status" value="1"/>
</dbReference>
<evidence type="ECO:0000313" key="2">
    <source>
        <dbReference type="EMBL" id="CAE7506291.1"/>
    </source>
</evidence>
<dbReference type="OrthoDB" id="445639at2759"/>
<feature type="non-terminal residue" evidence="2">
    <location>
        <position position="79"/>
    </location>
</feature>
<reference evidence="2" key="1">
    <citation type="submission" date="2021-02" db="EMBL/GenBank/DDBJ databases">
        <authorList>
            <person name="Dougan E. K."/>
            <person name="Rhodes N."/>
            <person name="Thang M."/>
            <person name="Chan C."/>
        </authorList>
    </citation>
    <scope>NUCLEOTIDE SEQUENCE</scope>
</reference>
<evidence type="ECO:0000256" key="1">
    <source>
        <dbReference type="SAM" id="MobiDB-lite"/>
    </source>
</evidence>
<dbReference type="Proteomes" id="UP000604046">
    <property type="component" value="Unassembled WGS sequence"/>
</dbReference>
<dbReference type="AlphaFoldDB" id="A0A812T4V2"/>
<sequence length="79" mass="9065">WERPSKALSAADPQSRPNQIQESVRAQLASLRHESKTDQKAAVKRLLVQWHPDRNPESQETATAIFQFIQQEKDKMLGL</sequence>
<comment type="caution">
    <text evidence="2">The sequence shown here is derived from an EMBL/GenBank/DDBJ whole genome shotgun (WGS) entry which is preliminary data.</text>
</comment>